<dbReference type="Pfam" id="PF06445">
    <property type="entry name" value="GyrI-like"/>
    <property type="match status" value="1"/>
</dbReference>
<feature type="domain" description="GyrI-like small molecule binding" evidence="1">
    <location>
        <begin position="21"/>
        <end position="195"/>
    </location>
</feature>
<proteinExistence type="predicted"/>
<dbReference type="InterPro" id="IPR011256">
    <property type="entry name" value="Reg_factor_effector_dom_sf"/>
</dbReference>
<sequence>MVKSDPKKELPSYRSRAGVFDLVEVPPLRYLMIDGAGDPNTSTEYRDALATLYPVAYRLKFLSKRELGRDYVVPPLEALWDAADKAAFTSARDKSQWTWTAMILVPDGVGDELVSRAKQQAAQAPLLDRLRVGTLAEGLCVQTLHIGSYDDEGPVLERMHDEFIPSRGLRMTGIHHEIYLSDARRVEPSKLRTILRQPVVPA</sequence>
<dbReference type="InterPro" id="IPR029442">
    <property type="entry name" value="GyrI-like"/>
</dbReference>
<organism evidence="2 3">
    <name type="scientific">Microbacterium immunditiarum</name>
    <dbReference type="NCBI Taxonomy" id="337480"/>
    <lineage>
        <taxon>Bacteria</taxon>
        <taxon>Bacillati</taxon>
        <taxon>Actinomycetota</taxon>
        <taxon>Actinomycetes</taxon>
        <taxon>Micrococcales</taxon>
        <taxon>Microbacteriaceae</taxon>
        <taxon>Microbacterium</taxon>
    </lineage>
</organism>
<dbReference type="AlphaFoldDB" id="A0A7Y9GQ65"/>
<evidence type="ECO:0000313" key="2">
    <source>
        <dbReference type="EMBL" id="NYE20502.1"/>
    </source>
</evidence>
<dbReference type="Proteomes" id="UP000576969">
    <property type="component" value="Unassembled WGS sequence"/>
</dbReference>
<dbReference type="Gene3D" id="3.20.80.10">
    <property type="entry name" value="Regulatory factor, effector binding domain"/>
    <property type="match status" value="1"/>
</dbReference>
<dbReference type="SUPFAM" id="SSF55136">
    <property type="entry name" value="Probable bacterial effector-binding domain"/>
    <property type="match status" value="1"/>
</dbReference>
<comment type="caution">
    <text evidence="2">The sequence shown here is derived from an EMBL/GenBank/DDBJ whole genome shotgun (WGS) entry which is preliminary data.</text>
</comment>
<accession>A0A7Y9GQ65</accession>
<name>A0A7Y9GQ65_9MICO</name>
<reference evidence="2 3" key="1">
    <citation type="submission" date="2020-07" db="EMBL/GenBank/DDBJ databases">
        <title>Sequencing the genomes of 1000 actinobacteria strains.</title>
        <authorList>
            <person name="Klenk H.-P."/>
        </authorList>
    </citation>
    <scope>NUCLEOTIDE SEQUENCE [LARGE SCALE GENOMIC DNA]</scope>
    <source>
        <strain evidence="2 3">DSM 24662</strain>
    </source>
</reference>
<gene>
    <name evidence="2" type="ORF">BJ991_002530</name>
</gene>
<evidence type="ECO:0000259" key="1">
    <source>
        <dbReference type="Pfam" id="PF06445"/>
    </source>
</evidence>
<keyword evidence="3" id="KW-1185">Reference proteome</keyword>
<protein>
    <recommendedName>
        <fullName evidence="1">GyrI-like small molecule binding domain-containing protein</fullName>
    </recommendedName>
</protein>
<dbReference type="EMBL" id="JACCBV010000001">
    <property type="protein sequence ID" value="NYE20502.1"/>
    <property type="molecule type" value="Genomic_DNA"/>
</dbReference>
<evidence type="ECO:0000313" key="3">
    <source>
        <dbReference type="Proteomes" id="UP000576969"/>
    </source>
</evidence>